<feature type="signal peptide" evidence="3">
    <location>
        <begin position="1"/>
        <end position="28"/>
    </location>
</feature>
<evidence type="ECO:0000313" key="6">
    <source>
        <dbReference type="Proteomes" id="UP000482209"/>
    </source>
</evidence>
<dbReference type="InterPro" id="IPR001466">
    <property type="entry name" value="Beta-lactam-related"/>
</dbReference>
<comment type="caution">
    <text evidence="5">The sequence shown here is derived from an EMBL/GenBank/DDBJ whole genome shotgun (WGS) entry which is preliminary data.</text>
</comment>
<evidence type="ECO:0000256" key="2">
    <source>
        <dbReference type="ARBA" id="ARBA00023136"/>
    </source>
</evidence>
<dbReference type="GO" id="GO:0016020">
    <property type="term" value="C:membrane"/>
    <property type="evidence" value="ECO:0007669"/>
    <property type="project" value="UniProtKB-SubCell"/>
</dbReference>
<dbReference type="PANTHER" id="PTHR46825">
    <property type="entry name" value="D-ALANYL-D-ALANINE-CARBOXYPEPTIDASE/ENDOPEPTIDASE AMPH"/>
    <property type="match status" value="1"/>
</dbReference>
<feature type="domain" description="Beta-lactamase-related" evidence="4">
    <location>
        <begin position="103"/>
        <end position="413"/>
    </location>
</feature>
<gene>
    <name evidence="5" type="ORF">FYJ58_05150</name>
</gene>
<evidence type="ECO:0000256" key="3">
    <source>
        <dbReference type="SAM" id="SignalP"/>
    </source>
</evidence>
<keyword evidence="2" id="KW-0472">Membrane</keyword>
<dbReference type="Pfam" id="PF00144">
    <property type="entry name" value="Beta-lactamase"/>
    <property type="match status" value="1"/>
</dbReference>
<evidence type="ECO:0000259" key="4">
    <source>
        <dbReference type="Pfam" id="PF00144"/>
    </source>
</evidence>
<protein>
    <submittedName>
        <fullName evidence="5">Beta-lactamase family protein</fullName>
    </submittedName>
</protein>
<comment type="subcellular location">
    <subcellularLocation>
        <location evidence="1">Membrane</location>
    </subcellularLocation>
</comment>
<dbReference type="InterPro" id="IPR012338">
    <property type="entry name" value="Beta-lactam/transpept-like"/>
</dbReference>
<dbReference type="AlphaFoldDB" id="A0A6L5XWU7"/>
<keyword evidence="6" id="KW-1185">Reference proteome</keyword>
<reference evidence="5 6" key="1">
    <citation type="submission" date="2019-08" db="EMBL/GenBank/DDBJ databases">
        <title>In-depth cultivation of the pig gut microbiome towards novel bacterial diversity and tailored functional studies.</title>
        <authorList>
            <person name="Wylensek D."/>
            <person name="Hitch T.C.A."/>
            <person name="Clavel T."/>
        </authorList>
    </citation>
    <scope>NUCLEOTIDE SEQUENCE [LARGE SCALE GENOMIC DNA]</scope>
    <source>
        <strain evidence="5 6">WCA-693-APC-MOT-I</strain>
    </source>
</reference>
<evidence type="ECO:0000256" key="1">
    <source>
        <dbReference type="ARBA" id="ARBA00004370"/>
    </source>
</evidence>
<evidence type="ECO:0000313" key="5">
    <source>
        <dbReference type="EMBL" id="MSS63265.1"/>
    </source>
</evidence>
<name>A0A6L5XWU7_9FIRM</name>
<dbReference type="Proteomes" id="UP000482209">
    <property type="component" value="Unassembled WGS sequence"/>
</dbReference>
<proteinExistence type="predicted"/>
<organism evidence="5 6">
    <name type="scientific">Velocimicrobium porci</name>
    <dbReference type="NCBI Taxonomy" id="2606634"/>
    <lineage>
        <taxon>Bacteria</taxon>
        <taxon>Bacillati</taxon>
        <taxon>Bacillota</taxon>
        <taxon>Clostridia</taxon>
        <taxon>Lachnospirales</taxon>
        <taxon>Lachnospiraceae</taxon>
        <taxon>Velocimicrobium</taxon>
    </lineage>
</organism>
<dbReference type="InterPro" id="IPR050491">
    <property type="entry name" value="AmpC-like"/>
</dbReference>
<dbReference type="PANTHER" id="PTHR46825:SF11">
    <property type="entry name" value="PENICILLIN-BINDING PROTEIN 4"/>
    <property type="match status" value="1"/>
</dbReference>
<dbReference type="SUPFAM" id="SSF56601">
    <property type="entry name" value="beta-lactamase/transpeptidase-like"/>
    <property type="match status" value="1"/>
</dbReference>
<dbReference type="EMBL" id="VUMT01000005">
    <property type="protein sequence ID" value="MSS63265.1"/>
    <property type="molecule type" value="Genomic_DNA"/>
</dbReference>
<sequence length="741" mass="82130">MRKMNWKKRLSLLMAVTMLCTVSVPARAAEVAKIGIGTESNTATVPYLKQLDKKEWYPVTEQQISDYEKTRKKKIGKASIADVNSAEGFAETKADVFSALYGEYSVQYALIDNGEITLSGQSGFANIKEEKKPTKDSMYGIGSISKIFASTAIMQLVDEGKIDLDKPVVDYVKDFKMLDSRYKEITVRMLLNHSSGLMGSSFSNALLFNDSDTVNHDEFLNILKKQRLKADPGAYSVYCNDGFTLAEIVVERVTNQSFTEYIQKNICKPLKLSNTKTPQDKFDKNKMATAYEGIDEAVPLENFNAIGAGGIYSSAEDLCHLATAYMDNGNKNILSEVSKEATMNRECDRGMWKKTSKETVNYGLGWDSVELYPFSEYGIQALAKGGDTLYYHGSLIVLPELNMAVAVLSADGNSSLNEVLGQGILLRYLKEKGKISSLPTEGSFASYVNAQVHMPADLKENSGYYTCFGGTLKVSITEDGILDLRNVYGVTGQKYTYCGDGKFVDEAGTTVLSFVKEANGKTYLWAEGYSTLPTIGQIYSASYQAQKVEENPLSQKVKDAWEKRNDKLYLVTSEKYSSICYNNSQIVFSIALPSDLEGYINDAKIVNGNLAVATEQIPNMYGRDLRDLDFYKKGKVEYLDTASYTAISEDGIGDLPEKSKFSVTIGKDGQAKWYKIGKNSANKKVKFAIPAKASFAVYDEDFECLTHSYISNKKTITLPENGFIVFAGEKNKKITAVYNTK</sequence>
<dbReference type="Gene3D" id="3.40.710.10">
    <property type="entry name" value="DD-peptidase/beta-lactamase superfamily"/>
    <property type="match status" value="1"/>
</dbReference>
<keyword evidence="3" id="KW-0732">Signal</keyword>
<dbReference type="RefSeq" id="WP_154518238.1">
    <property type="nucleotide sequence ID" value="NZ_VUMT01000005.1"/>
</dbReference>
<feature type="chain" id="PRO_5026704465" evidence="3">
    <location>
        <begin position="29"/>
        <end position="741"/>
    </location>
</feature>
<accession>A0A6L5XWU7</accession>